<keyword evidence="2" id="KW-1185">Reference proteome</keyword>
<evidence type="ECO:0000313" key="2">
    <source>
        <dbReference type="Proteomes" id="UP000269396"/>
    </source>
</evidence>
<protein>
    <submittedName>
        <fullName evidence="1">Uncharacterized protein</fullName>
    </submittedName>
</protein>
<accession>A0A183PGT0</accession>
<organism evidence="1 2">
    <name type="scientific">Schistosoma mattheei</name>
    <dbReference type="NCBI Taxonomy" id="31246"/>
    <lineage>
        <taxon>Eukaryota</taxon>
        <taxon>Metazoa</taxon>
        <taxon>Spiralia</taxon>
        <taxon>Lophotrochozoa</taxon>
        <taxon>Platyhelminthes</taxon>
        <taxon>Trematoda</taxon>
        <taxon>Digenea</taxon>
        <taxon>Strigeidida</taxon>
        <taxon>Schistosomatoidea</taxon>
        <taxon>Schistosomatidae</taxon>
        <taxon>Schistosoma</taxon>
    </lineage>
</organism>
<dbReference type="EMBL" id="UZAL01033653">
    <property type="protein sequence ID" value="VDP63833.1"/>
    <property type="molecule type" value="Genomic_DNA"/>
</dbReference>
<evidence type="ECO:0000313" key="1">
    <source>
        <dbReference type="EMBL" id="VDP63833.1"/>
    </source>
</evidence>
<sequence length="68" mass="7309">MIFIPNVVLNRPATLSSPDIKAPTTDIPVDVTPLLTENIRISVRKIKCGIAQATDGMPTSKSECSIQT</sequence>
<dbReference type="Proteomes" id="UP000269396">
    <property type="component" value="Unassembled WGS sequence"/>
</dbReference>
<gene>
    <name evidence="1" type="ORF">SMTD_LOCUS13566</name>
</gene>
<dbReference type="AlphaFoldDB" id="A0A183PGT0"/>
<proteinExistence type="predicted"/>
<name>A0A183PGT0_9TREM</name>
<reference evidence="1 2" key="1">
    <citation type="submission" date="2018-11" db="EMBL/GenBank/DDBJ databases">
        <authorList>
            <consortium name="Pathogen Informatics"/>
        </authorList>
    </citation>
    <scope>NUCLEOTIDE SEQUENCE [LARGE SCALE GENOMIC DNA]</scope>
    <source>
        <strain>Denwood</strain>
        <strain evidence="2">Zambia</strain>
    </source>
</reference>